<dbReference type="EMBL" id="CP106753">
    <property type="protein sequence ID" value="UXY15669.1"/>
    <property type="molecule type" value="Genomic_DNA"/>
</dbReference>
<dbReference type="Pfam" id="PF11026">
    <property type="entry name" value="DUF2721"/>
    <property type="match status" value="1"/>
</dbReference>
<proteinExistence type="predicted"/>
<reference evidence="2" key="1">
    <citation type="submission" date="2022-10" db="EMBL/GenBank/DDBJ databases">
        <title>Chitiniphilus purpureus sp. nov., a novel chitin-degrading bacterium isolated from crawfish pond sediment.</title>
        <authorList>
            <person name="Li K."/>
        </authorList>
    </citation>
    <scope>NUCLEOTIDE SEQUENCE</scope>
    <source>
        <strain evidence="2">CD1</strain>
    </source>
</reference>
<name>A0ABY6DMR9_9NEIS</name>
<dbReference type="RefSeq" id="WP_263125100.1">
    <property type="nucleotide sequence ID" value="NZ_CP106753.1"/>
</dbReference>
<dbReference type="Proteomes" id="UP001061302">
    <property type="component" value="Chromosome"/>
</dbReference>
<feature type="transmembrane region" description="Helical" evidence="1">
    <location>
        <begin position="12"/>
        <end position="34"/>
    </location>
</feature>
<organism evidence="2 3">
    <name type="scientific">Chitiniphilus purpureus</name>
    <dbReference type="NCBI Taxonomy" id="2981137"/>
    <lineage>
        <taxon>Bacteria</taxon>
        <taxon>Pseudomonadati</taxon>
        <taxon>Pseudomonadota</taxon>
        <taxon>Betaproteobacteria</taxon>
        <taxon>Neisseriales</taxon>
        <taxon>Chitinibacteraceae</taxon>
        <taxon>Chitiniphilus</taxon>
    </lineage>
</organism>
<dbReference type="InterPro" id="IPR021279">
    <property type="entry name" value="DUF2721"/>
</dbReference>
<sequence>MDEFSITTPSLLFPAISLLMLAYTNRFLALSTIIRQLYDAHRRDPHINTLRQLGNMRRRVALIRWMQAFGLISLLLCIVSMVLVFFQQADAAHIVFVASLFLMVISLLLCLFEVLISDSALDILLSDIEIELRKHH</sequence>
<protein>
    <submittedName>
        <fullName evidence="2">DUF2721 domain-containing protein</fullName>
    </submittedName>
</protein>
<feature type="transmembrane region" description="Helical" evidence="1">
    <location>
        <begin position="65"/>
        <end position="86"/>
    </location>
</feature>
<keyword evidence="3" id="KW-1185">Reference proteome</keyword>
<keyword evidence="1" id="KW-0812">Transmembrane</keyword>
<gene>
    <name evidence="2" type="ORF">N8I74_01255</name>
</gene>
<keyword evidence="1" id="KW-0472">Membrane</keyword>
<evidence type="ECO:0000313" key="2">
    <source>
        <dbReference type="EMBL" id="UXY15669.1"/>
    </source>
</evidence>
<feature type="transmembrane region" description="Helical" evidence="1">
    <location>
        <begin position="92"/>
        <end position="116"/>
    </location>
</feature>
<accession>A0ABY6DMR9</accession>
<evidence type="ECO:0000256" key="1">
    <source>
        <dbReference type="SAM" id="Phobius"/>
    </source>
</evidence>
<keyword evidence="1" id="KW-1133">Transmembrane helix</keyword>
<evidence type="ECO:0000313" key="3">
    <source>
        <dbReference type="Proteomes" id="UP001061302"/>
    </source>
</evidence>